<evidence type="ECO:0000256" key="7">
    <source>
        <dbReference type="RuleBase" id="RU003435"/>
    </source>
</evidence>
<keyword evidence="2 7" id="KW-0645">Protease</keyword>
<dbReference type="GO" id="GO:0046872">
    <property type="term" value="F:metal ion binding"/>
    <property type="evidence" value="ECO:0007669"/>
    <property type="project" value="UniProtKB-UniRule"/>
</dbReference>
<dbReference type="InterPro" id="IPR045090">
    <property type="entry name" value="Pept_M3A_M3B"/>
</dbReference>
<dbReference type="InterPro" id="IPR001567">
    <property type="entry name" value="Pept_M3A_M3B_dom"/>
</dbReference>
<dbReference type="InParanoid" id="A0A194XPU8"/>
<organism evidence="9 10">
    <name type="scientific">Mollisia scopiformis</name>
    <name type="common">Conifer needle endophyte fungus</name>
    <name type="synonym">Phialocephala scopiformis</name>
    <dbReference type="NCBI Taxonomy" id="149040"/>
    <lineage>
        <taxon>Eukaryota</taxon>
        <taxon>Fungi</taxon>
        <taxon>Dikarya</taxon>
        <taxon>Ascomycota</taxon>
        <taxon>Pezizomycotina</taxon>
        <taxon>Leotiomycetes</taxon>
        <taxon>Helotiales</taxon>
        <taxon>Mollisiaceae</taxon>
        <taxon>Mollisia</taxon>
    </lineage>
</organism>
<dbReference type="CDD" id="cd06455">
    <property type="entry name" value="M3A_TOP"/>
    <property type="match status" value="1"/>
</dbReference>
<dbReference type="GO" id="GO:0004222">
    <property type="term" value="F:metalloendopeptidase activity"/>
    <property type="evidence" value="ECO:0007669"/>
    <property type="project" value="InterPro"/>
</dbReference>
<evidence type="ECO:0000256" key="5">
    <source>
        <dbReference type="ARBA" id="ARBA00022833"/>
    </source>
</evidence>
<comment type="cofactor">
    <cofactor evidence="7">
        <name>Zn(2+)</name>
        <dbReference type="ChEBI" id="CHEBI:29105"/>
    </cofactor>
    <text evidence="7">Binds 1 zinc ion.</text>
</comment>
<dbReference type="GO" id="GO:0006518">
    <property type="term" value="P:peptide metabolic process"/>
    <property type="evidence" value="ECO:0007669"/>
    <property type="project" value="TreeGrafter"/>
</dbReference>
<dbReference type="SUPFAM" id="SSF55486">
    <property type="entry name" value="Metalloproteases ('zincins'), catalytic domain"/>
    <property type="match status" value="1"/>
</dbReference>
<dbReference type="GO" id="GO:0005758">
    <property type="term" value="C:mitochondrial intermembrane space"/>
    <property type="evidence" value="ECO:0007669"/>
    <property type="project" value="TreeGrafter"/>
</dbReference>
<reference evidence="9 10" key="1">
    <citation type="submission" date="2015-10" db="EMBL/GenBank/DDBJ databases">
        <title>Full genome of DAOMC 229536 Phialocephala scopiformis, a fungal endophyte of spruce producing the potent anti-insectan compound rugulosin.</title>
        <authorList>
            <consortium name="DOE Joint Genome Institute"/>
            <person name="Walker A.K."/>
            <person name="Frasz S.L."/>
            <person name="Seifert K.A."/>
            <person name="Miller J.D."/>
            <person name="Mondo S.J."/>
            <person name="Labutti K."/>
            <person name="Lipzen A."/>
            <person name="Dockter R."/>
            <person name="Kennedy M."/>
            <person name="Grigoriev I.V."/>
            <person name="Spatafora J.W."/>
        </authorList>
    </citation>
    <scope>NUCLEOTIDE SEQUENCE [LARGE SCALE GENOMIC DNA]</scope>
    <source>
        <strain evidence="9 10">CBS 120377</strain>
    </source>
</reference>
<evidence type="ECO:0000256" key="2">
    <source>
        <dbReference type="ARBA" id="ARBA00022670"/>
    </source>
</evidence>
<dbReference type="PANTHER" id="PTHR11804">
    <property type="entry name" value="PROTEASE M3 THIMET OLIGOPEPTIDASE-RELATED"/>
    <property type="match status" value="1"/>
</dbReference>
<keyword evidence="4 7" id="KW-0378">Hydrolase</keyword>
<dbReference type="Proteomes" id="UP000070700">
    <property type="component" value="Unassembled WGS sequence"/>
</dbReference>
<proteinExistence type="inferred from homology"/>
<keyword evidence="5 7" id="KW-0862">Zinc</keyword>
<dbReference type="Gene3D" id="3.40.390.10">
    <property type="entry name" value="Collagenase (Catalytic Domain)"/>
    <property type="match status" value="1"/>
</dbReference>
<dbReference type="GeneID" id="28827135"/>
<evidence type="ECO:0000256" key="6">
    <source>
        <dbReference type="ARBA" id="ARBA00023049"/>
    </source>
</evidence>
<sequence>MAFVCEPPQLPIAFTQTLEDLLNITNDGIRRSRSMLDQIAKTSPTEASFANVMLPLAQEENERINTQGLTDFFQNVAPTRSLCDASVEAQKLWTAYSQEVDTRDDLYRLVQVVKDKNEILDLELQYYLNKTLSRMIRDGLALPNGPTRDQSKAIKIRIDELSVQCKQTLYHEAGGIWFSAEELAGLPHDVFGKLRSDGSETDEKFWLTFKRNDLTMCLKYCTNSMTSKRAFIGNENKCPANVVPFKELVSLRAELAKLMGYKSYADYKTQDKMMSFDSVQSFLAELEASIAPQAEIEMRKMCECKKRDLIGRGAAESDIDDRMYLWDTAFYTRLLQESQQDLDETRFSELFSLDSTMRGLLDIYEELFGMQIIELLQDSRETLVSKQKQAEDAITWHKDVKVYSVWDEEAMGGNFLGYLYLDLLQRPGKRDHPCNSTFQAGFDLSNGARHYPSTALLAALPQPTPSKPTLLRHRNVLTLFHELGHGIHYLVGRTKFASTYGTSTNHDFVEIPSKMLENWCWDPSILQRLSRHYTYLSPSYLSAWESEHPGLPQPAEKGELDLLTSLTAFRSSNLAFLTLTALSLAKYDFIIHGAASPEEVEKMDLGEIYNRVRKEVKGLSGPEVYGEGYGWGCGQARFQHMFSSSYAAGYYVYALASVYSAALFDLRFRESPMDRIEGRRYRRIILGRGGSECAINYLKEYLGCEPGSEAFAKQFENTTD</sequence>
<dbReference type="OrthoDB" id="534666at2759"/>
<dbReference type="KEGG" id="psco:LY89DRAFT_704834"/>
<gene>
    <name evidence="9" type="ORF">LY89DRAFT_704834</name>
</gene>
<dbReference type="PANTHER" id="PTHR11804:SF84">
    <property type="entry name" value="SACCHAROLYSIN"/>
    <property type="match status" value="1"/>
</dbReference>
<evidence type="ECO:0000313" key="9">
    <source>
        <dbReference type="EMBL" id="KUJ22186.1"/>
    </source>
</evidence>
<dbReference type="Gene3D" id="1.20.1050.40">
    <property type="entry name" value="Endopeptidase. Chain P, domain 1"/>
    <property type="match status" value="1"/>
</dbReference>
<accession>A0A194XPU8</accession>
<dbReference type="Gene3D" id="1.10.1370.10">
    <property type="entry name" value="Neurolysin, domain 3"/>
    <property type="match status" value="1"/>
</dbReference>
<dbReference type="InterPro" id="IPR024080">
    <property type="entry name" value="Neurolysin/TOP_N"/>
</dbReference>
<keyword evidence="6 7" id="KW-0482">Metalloprotease</keyword>
<evidence type="ECO:0000256" key="1">
    <source>
        <dbReference type="ARBA" id="ARBA00006040"/>
    </source>
</evidence>
<dbReference type="FunFam" id="3.40.390.10:FF:000074">
    <property type="entry name" value="Metalloprotease"/>
    <property type="match status" value="1"/>
</dbReference>
<dbReference type="InterPro" id="IPR024077">
    <property type="entry name" value="Neurolysin/TOP_dom2"/>
</dbReference>
<feature type="domain" description="Peptidase M3A/M3B catalytic" evidence="8">
    <location>
        <begin position="218"/>
        <end position="715"/>
    </location>
</feature>
<name>A0A194XPU8_MOLSC</name>
<keyword evidence="10" id="KW-1185">Reference proteome</keyword>
<dbReference type="AlphaFoldDB" id="A0A194XPU8"/>
<dbReference type="Pfam" id="PF01432">
    <property type="entry name" value="Peptidase_M3"/>
    <property type="match status" value="1"/>
</dbReference>
<dbReference type="EMBL" id="KQ947407">
    <property type="protein sequence ID" value="KUJ22186.1"/>
    <property type="molecule type" value="Genomic_DNA"/>
</dbReference>
<dbReference type="InterPro" id="IPR024079">
    <property type="entry name" value="MetalloPept_cat_dom_sf"/>
</dbReference>
<dbReference type="RefSeq" id="XP_018076541.1">
    <property type="nucleotide sequence ID" value="XM_018217409.1"/>
</dbReference>
<evidence type="ECO:0000256" key="3">
    <source>
        <dbReference type="ARBA" id="ARBA00022723"/>
    </source>
</evidence>
<evidence type="ECO:0000256" key="4">
    <source>
        <dbReference type="ARBA" id="ARBA00022801"/>
    </source>
</evidence>
<comment type="similarity">
    <text evidence="1 7">Belongs to the peptidase M3 family.</text>
</comment>
<evidence type="ECO:0000313" key="10">
    <source>
        <dbReference type="Proteomes" id="UP000070700"/>
    </source>
</evidence>
<dbReference type="GO" id="GO:0006508">
    <property type="term" value="P:proteolysis"/>
    <property type="evidence" value="ECO:0007669"/>
    <property type="project" value="UniProtKB-KW"/>
</dbReference>
<keyword evidence="3 7" id="KW-0479">Metal-binding</keyword>
<evidence type="ECO:0000259" key="8">
    <source>
        <dbReference type="Pfam" id="PF01432"/>
    </source>
</evidence>
<protein>
    <submittedName>
        <fullName evidence="9">Metallopeptidase</fullName>
    </submittedName>
</protein>